<dbReference type="InterPro" id="IPR006311">
    <property type="entry name" value="TAT_signal"/>
</dbReference>
<evidence type="ECO:0000313" key="2">
    <source>
        <dbReference type="Proteomes" id="UP001596306"/>
    </source>
</evidence>
<gene>
    <name evidence="1" type="ORF">ACFQB0_04705</name>
</gene>
<sequence length="692" mass="74936">MVTESQEPAEPIAGHTANGLSRRRFVIAGAAGTAGLLMTVSFGPPAAAAATPATTDGSLADQVDDLEPTEIYSTSFEDSTDKTWISGSTGYDTSAQHTGAASLRYARTDPTSYVIPSALVAASPAQKITASVYIKTAGLVGTGGATLALEAYSSTGGWLGGRYINGIQAADWTKLQLDAYEVPKDAAKVAVLLYMARGTTGTAWFDDLSVLRMPPRLLQAVVARPPYRGTLLPLTGEDQQIQIQVALQPVDGDTSRHDIHVDLFDADGGVVDSHAYPGAPTMGYTYDATRLPYGDYRLRVRAVAAGTSNVEQERLFRIAKARRQDVPLSYFDGHGRLVRDGRPFFPLGIYDGTRGSSPEKVIQNLDDIRGSFNTVMDYNPPTRQTLDLAHDLGISYIYSIKDFFYNSVQPEKPDAIRAEADEIPYIEQTVKQFRNHPALLAWYVNDELPVEQYGRQLVAHYNAVVANDPHHPAYAVDYIVRPADLQLRTADVIGMDDYPVRGEPGDAIDSVGRLVGQEVEIYPNRGQWSVIQLHNLGNYGQPGTRPPTLAEVRNMSWQAITVGATGLLYYSRFDLERDASGVPYQTLLDNAKSVVNEIAGLTDVILSTRRLPGVSVAGGSGLLWTTRVHGGTSYLIAVNPTNSDKGDATFTIRGLRAIRPVGASTWQAMRGSFTTALSPLAVLIYELRTTGS</sequence>
<proteinExistence type="predicted"/>
<keyword evidence="2" id="KW-1185">Reference proteome</keyword>
<organism evidence="1 2">
    <name type="scientific">Luethyella okanaganae</name>
    <dbReference type="NCBI Taxonomy" id="69372"/>
    <lineage>
        <taxon>Bacteria</taxon>
        <taxon>Bacillati</taxon>
        <taxon>Actinomycetota</taxon>
        <taxon>Actinomycetes</taxon>
        <taxon>Micrococcales</taxon>
        <taxon>Microbacteriaceae</taxon>
        <taxon>Luethyella</taxon>
    </lineage>
</organism>
<dbReference type="PROSITE" id="PS51318">
    <property type="entry name" value="TAT"/>
    <property type="match status" value="1"/>
</dbReference>
<dbReference type="RefSeq" id="WP_386728192.1">
    <property type="nucleotide sequence ID" value="NZ_JBHSTP010000001.1"/>
</dbReference>
<dbReference type="Gene3D" id="3.20.20.80">
    <property type="entry name" value="Glycosidases"/>
    <property type="match status" value="1"/>
</dbReference>
<protein>
    <submittedName>
        <fullName evidence="1">Uncharacterized protein</fullName>
    </submittedName>
</protein>
<dbReference type="SUPFAM" id="SSF51445">
    <property type="entry name" value="(Trans)glycosidases"/>
    <property type="match status" value="1"/>
</dbReference>
<dbReference type="InterPro" id="IPR017853">
    <property type="entry name" value="GH"/>
</dbReference>
<reference evidence="2" key="1">
    <citation type="journal article" date="2019" name="Int. J. Syst. Evol. Microbiol.">
        <title>The Global Catalogue of Microorganisms (GCM) 10K type strain sequencing project: providing services to taxonomists for standard genome sequencing and annotation.</title>
        <authorList>
            <consortium name="The Broad Institute Genomics Platform"/>
            <consortium name="The Broad Institute Genome Sequencing Center for Infectious Disease"/>
            <person name="Wu L."/>
            <person name="Ma J."/>
        </authorList>
    </citation>
    <scope>NUCLEOTIDE SEQUENCE [LARGE SCALE GENOMIC DNA]</scope>
    <source>
        <strain evidence="2">CCUG 43304</strain>
    </source>
</reference>
<dbReference type="Gene3D" id="2.60.120.260">
    <property type="entry name" value="Galactose-binding domain-like"/>
    <property type="match status" value="1"/>
</dbReference>
<comment type="caution">
    <text evidence="1">The sequence shown here is derived from an EMBL/GenBank/DDBJ whole genome shotgun (WGS) entry which is preliminary data.</text>
</comment>
<dbReference type="EMBL" id="JBHSTP010000001">
    <property type="protein sequence ID" value="MFC6355407.1"/>
    <property type="molecule type" value="Genomic_DNA"/>
</dbReference>
<dbReference type="Proteomes" id="UP001596306">
    <property type="component" value="Unassembled WGS sequence"/>
</dbReference>
<name>A0ABW1VD76_9MICO</name>
<accession>A0ABW1VD76</accession>
<evidence type="ECO:0000313" key="1">
    <source>
        <dbReference type="EMBL" id="MFC6355407.1"/>
    </source>
</evidence>